<dbReference type="RefSeq" id="WP_331930497.1">
    <property type="nucleotide sequence ID" value="NZ_JBEPLU010000002.1"/>
</dbReference>
<gene>
    <name evidence="1" type="ORF">ABID41_002927</name>
</gene>
<keyword evidence="2" id="KW-1185">Reference proteome</keyword>
<name>A0ABV2EL81_9CAUL</name>
<dbReference type="EMBL" id="JBEPLU010000002">
    <property type="protein sequence ID" value="MET3527809.1"/>
    <property type="molecule type" value="Genomic_DNA"/>
</dbReference>
<evidence type="ECO:0000313" key="2">
    <source>
        <dbReference type="Proteomes" id="UP001549110"/>
    </source>
</evidence>
<keyword evidence="1" id="KW-0808">Transferase</keyword>
<dbReference type="GO" id="GO:0050300">
    <property type="term" value="F:aminoglycoside 6-kinase activity"/>
    <property type="evidence" value="ECO:0007669"/>
    <property type="project" value="UniProtKB-EC"/>
</dbReference>
<dbReference type="SUPFAM" id="SSF56112">
    <property type="entry name" value="Protein kinase-like (PK-like)"/>
    <property type="match status" value="1"/>
</dbReference>
<dbReference type="InterPro" id="IPR006748">
    <property type="entry name" value="NH2Glyco/OHUrea_AB-resist_kin"/>
</dbReference>
<reference evidence="1 2" key="1">
    <citation type="submission" date="2024-06" db="EMBL/GenBank/DDBJ databases">
        <title>Genomic Encyclopedia of Type Strains, Phase IV (KMG-IV): sequencing the most valuable type-strain genomes for metagenomic binning, comparative biology and taxonomic classification.</title>
        <authorList>
            <person name="Goeker M."/>
        </authorList>
    </citation>
    <scope>NUCLEOTIDE SEQUENCE [LARGE SCALE GENOMIC DNA]</scope>
    <source>
        <strain evidence="1 2">DSM 17809</strain>
    </source>
</reference>
<protein>
    <submittedName>
        <fullName evidence="1">Streptomycin 6-kinase</fullName>
        <ecNumber evidence="1">2.7.1.72</ecNumber>
    </submittedName>
</protein>
<comment type="caution">
    <text evidence="1">The sequence shown here is derived from an EMBL/GenBank/DDBJ whole genome shotgun (WGS) entry which is preliminary data.</text>
</comment>
<dbReference type="InterPro" id="IPR011009">
    <property type="entry name" value="Kinase-like_dom_sf"/>
</dbReference>
<organism evidence="1 2">
    <name type="scientific">Phenylobacterium koreense</name>
    <dbReference type="NCBI Taxonomy" id="266125"/>
    <lineage>
        <taxon>Bacteria</taxon>
        <taxon>Pseudomonadati</taxon>
        <taxon>Pseudomonadota</taxon>
        <taxon>Alphaproteobacteria</taxon>
        <taxon>Caulobacterales</taxon>
        <taxon>Caulobacteraceae</taxon>
        <taxon>Phenylobacterium</taxon>
    </lineage>
</organism>
<evidence type="ECO:0000313" key="1">
    <source>
        <dbReference type="EMBL" id="MET3527809.1"/>
    </source>
</evidence>
<dbReference type="Pfam" id="PF04655">
    <property type="entry name" value="APH_6_hur"/>
    <property type="match status" value="1"/>
</dbReference>
<dbReference type="EC" id="2.7.1.72" evidence="1"/>
<accession>A0ABV2EL81</accession>
<dbReference type="Proteomes" id="UP001549110">
    <property type="component" value="Unassembled WGS sequence"/>
</dbReference>
<proteinExistence type="predicted"/>
<sequence>MTGERFQPWLDLWGLVPDGEAFTTEYTDSRLLPVRQGGLAAMLKLSSAPEELAGGALMEWWGGKGAAQVLARDGEALLLERATGTGSLAEMSRRGQDDAATLIICEALEVLHQPRSRPPPPSLVPLDVWFRALEPAASARGGVLLEANRAAQALLAEPRDVVPLHGDMHHANVLDFGPRGWLAIDPKSVIGERGYDYANPFCNPDLANALQPGRLDRYLTLVSQRAGIEPRRLLMWILAYSGLSAAWFLEDDPARFDLSIVELAAAALKT</sequence>